<proteinExistence type="predicted"/>
<name>A0A2T4Z3G9_9BACL</name>
<feature type="region of interest" description="Disordered" evidence="2">
    <location>
        <begin position="81"/>
        <end position="125"/>
    </location>
</feature>
<dbReference type="OrthoDB" id="2991331at2"/>
<reference evidence="3 4" key="1">
    <citation type="submission" date="2018-04" db="EMBL/GenBank/DDBJ databases">
        <title>Genomic Encyclopedia of Archaeal and Bacterial Type Strains, Phase II (KMG-II): from individual species to whole genera.</title>
        <authorList>
            <person name="Goeker M."/>
        </authorList>
    </citation>
    <scope>NUCLEOTIDE SEQUENCE [LARGE SCALE GENOMIC DNA]</scope>
    <source>
        <strain evidence="3 4">DSM 45169</strain>
    </source>
</reference>
<feature type="coiled-coil region" evidence="1">
    <location>
        <begin position="3"/>
        <end position="37"/>
    </location>
</feature>
<dbReference type="RefSeq" id="WP_107727763.1">
    <property type="nucleotide sequence ID" value="NZ_PZZP01000002.1"/>
</dbReference>
<organism evidence="3 4">
    <name type="scientific">Desmospora activa DSM 45169</name>
    <dbReference type="NCBI Taxonomy" id="1121389"/>
    <lineage>
        <taxon>Bacteria</taxon>
        <taxon>Bacillati</taxon>
        <taxon>Bacillota</taxon>
        <taxon>Bacilli</taxon>
        <taxon>Bacillales</taxon>
        <taxon>Thermoactinomycetaceae</taxon>
        <taxon>Desmospora</taxon>
    </lineage>
</organism>
<keyword evidence="1" id="KW-0175">Coiled coil</keyword>
<dbReference type="EMBL" id="PZZP01000002">
    <property type="protein sequence ID" value="PTM56416.1"/>
    <property type="molecule type" value="Genomic_DNA"/>
</dbReference>
<sequence length="125" mass="14151">MIIEHLWDRLNRMEQEMERLRQENTELKKQIESLQPVTIERLEYKIQELSIQTLSGTLNIGLTTHGDGQGLERLIESMHREGKANMELGELKPGDTLPIEDESPSDLDQTGDGNNLGGEKPPDST</sequence>
<dbReference type="AlphaFoldDB" id="A0A2T4Z3G9"/>
<evidence type="ECO:0000313" key="3">
    <source>
        <dbReference type="EMBL" id="PTM56416.1"/>
    </source>
</evidence>
<accession>A0A2T4Z3G9</accession>
<gene>
    <name evidence="3" type="ORF">C8J48_2738</name>
</gene>
<comment type="caution">
    <text evidence="3">The sequence shown here is derived from an EMBL/GenBank/DDBJ whole genome shotgun (WGS) entry which is preliminary data.</text>
</comment>
<dbReference type="InterPro" id="IPR019673">
    <property type="entry name" value="Spore_germination_GerPC"/>
</dbReference>
<feature type="compositionally biased region" description="Basic and acidic residues" evidence="2">
    <location>
        <begin position="81"/>
        <end position="93"/>
    </location>
</feature>
<dbReference type="Proteomes" id="UP000241639">
    <property type="component" value="Unassembled WGS sequence"/>
</dbReference>
<evidence type="ECO:0000256" key="1">
    <source>
        <dbReference type="SAM" id="Coils"/>
    </source>
</evidence>
<evidence type="ECO:0000313" key="4">
    <source>
        <dbReference type="Proteomes" id="UP000241639"/>
    </source>
</evidence>
<dbReference type="Pfam" id="PF10737">
    <property type="entry name" value="GerPC"/>
    <property type="match status" value="1"/>
</dbReference>
<protein>
    <submittedName>
        <fullName evidence="3">Spore germination protein GerPC</fullName>
    </submittedName>
</protein>
<evidence type="ECO:0000256" key="2">
    <source>
        <dbReference type="SAM" id="MobiDB-lite"/>
    </source>
</evidence>
<keyword evidence="4" id="KW-1185">Reference proteome</keyword>